<reference evidence="1 2" key="1">
    <citation type="journal article" date="2016" name="Mol. Biol. Evol.">
        <title>Comparative Genomics of Early-Diverging Mushroom-Forming Fungi Provides Insights into the Origins of Lignocellulose Decay Capabilities.</title>
        <authorList>
            <person name="Nagy L.G."/>
            <person name="Riley R."/>
            <person name="Tritt A."/>
            <person name="Adam C."/>
            <person name="Daum C."/>
            <person name="Floudas D."/>
            <person name="Sun H."/>
            <person name="Yadav J.S."/>
            <person name="Pangilinan J."/>
            <person name="Larsson K.H."/>
            <person name="Matsuura K."/>
            <person name="Barry K."/>
            <person name="Labutti K."/>
            <person name="Kuo R."/>
            <person name="Ohm R.A."/>
            <person name="Bhattacharya S.S."/>
            <person name="Shirouzu T."/>
            <person name="Yoshinaga Y."/>
            <person name="Martin F.M."/>
            <person name="Grigoriev I.V."/>
            <person name="Hibbett D.S."/>
        </authorList>
    </citation>
    <scope>NUCLEOTIDE SEQUENCE [LARGE SCALE GENOMIC DNA]</scope>
    <source>
        <strain evidence="1 2">HHB12029</strain>
    </source>
</reference>
<evidence type="ECO:0000313" key="2">
    <source>
        <dbReference type="Proteomes" id="UP000077266"/>
    </source>
</evidence>
<evidence type="ECO:0000313" key="1">
    <source>
        <dbReference type="EMBL" id="KZV98604.1"/>
    </source>
</evidence>
<dbReference type="Proteomes" id="UP000077266">
    <property type="component" value="Unassembled WGS sequence"/>
</dbReference>
<accession>A0A165M0S0</accession>
<dbReference type="AlphaFoldDB" id="A0A165M0S0"/>
<keyword evidence="2" id="KW-1185">Reference proteome</keyword>
<dbReference type="OrthoDB" id="3259165at2759"/>
<proteinExistence type="predicted"/>
<name>A0A165M0S0_EXIGL</name>
<protein>
    <submittedName>
        <fullName evidence="1">Uncharacterized protein</fullName>
    </submittedName>
</protein>
<sequence length="149" mass="17819">YIRARVNARALRVNIRMSVRAHKFEREKLERDYRRQVMQHKDHAQTRDLVHRREKNLAAMVRKYNQLVDHMVMLLKANKAPGRSKKAPRRLDVKQLFRLDVDDDIWQEDPGLGPQDEASLPRWQVDKTVRNGIQVMLEADRCKEELERL</sequence>
<dbReference type="STRING" id="1314781.A0A165M0S0"/>
<dbReference type="EMBL" id="KV425917">
    <property type="protein sequence ID" value="KZV98604.1"/>
    <property type="molecule type" value="Genomic_DNA"/>
</dbReference>
<feature type="non-terminal residue" evidence="1">
    <location>
        <position position="1"/>
    </location>
</feature>
<feature type="non-terminal residue" evidence="1">
    <location>
        <position position="149"/>
    </location>
</feature>
<organism evidence="1 2">
    <name type="scientific">Exidia glandulosa HHB12029</name>
    <dbReference type="NCBI Taxonomy" id="1314781"/>
    <lineage>
        <taxon>Eukaryota</taxon>
        <taxon>Fungi</taxon>
        <taxon>Dikarya</taxon>
        <taxon>Basidiomycota</taxon>
        <taxon>Agaricomycotina</taxon>
        <taxon>Agaricomycetes</taxon>
        <taxon>Auriculariales</taxon>
        <taxon>Exidiaceae</taxon>
        <taxon>Exidia</taxon>
    </lineage>
</organism>
<dbReference type="InParanoid" id="A0A165M0S0"/>
<gene>
    <name evidence="1" type="ORF">EXIGLDRAFT_589192</name>
</gene>